<name>A0A1E1L740_9HELO</name>
<dbReference type="Proteomes" id="UP000178129">
    <property type="component" value="Unassembled WGS sequence"/>
</dbReference>
<sequence length="123" mass="13685">MAMELFMAFLFGDSSLPITTERLESVLFTKKKNKTYPPMDYETRAGLPLGIVRVHRAVLGMDTLNMQLHAGTIFPITSQGIDKSTGAFGKVILVKIHPSHYQDPLMTVGSIVLDNDSSMHYIK</sequence>
<evidence type="ECO:0000313" key="2">
    <source>
        <dbReference type="Proteomes" id="UP000178129"/>
    </source>
</evidence>
<protein>
    <submittedName>
        <fullName evidence="1">Uncharacterized protein</fullName>
    </submittedName>
</protein>
<keyword evidence="2" id="KW-1185">Reference proteome</keyword>
<comment type="caution">
    <text evidence="1">The sequence shown here is derived from an EMBL/GenBank/DDBJ whole genome shotgun (WGS) entry which is preliminary data.</text>
</comment>
<dbReference type="EMBL" id="FJUW01000038">
    <property type="protein sequence ID" value="CZT06357.1"/>
    <property type="molecule type" value="Genomic_DNA"/>
</dbReference>
<organism evidence="1 2">
    <name type="scientific">Rhynchosporium graminicola</name>
    <dbReference type="NCBI Taxonomy" id="2792576"/>
    <lineage>
        <taxon>Eukaryota</taxon>
        <taxon>Fungi</taxon>
        <taxon>Dikarya</taxon>
        <taxon>Ascomycota</taxon>
        <taxon>Pezizomycotina</taxon>
        <taxon>Leotiomycetes</taxon>
        <taxon>Helotiales</taxon>
        <taxon>Ploettnerulaceae</taxon>
        <taxon>Rhynchosporium</taxon>
    </lineage>
</organism>
<reference evidence="2" key="1">
    <citation type="submission" date="2016-03" db="EMBL/GenBank/DDBJ databases">
        <authorList>
            <person name="Ploux O."/>
        </authorList>
    </citation>
    <scope>NUCLEOTIDE SEQUENCE [LARGE SCALE GENOMIC DNA]</scope>
    <source>
        <strain evidence="2">UK7</strain>
    </source>
</reference>
<dbReference type="InParanoid" id="A0A1E1L740"/>
<evidence type="ECO:0000313" key="1">
    <source>
        <dbReference type="EMBL" id="CZT06357.1"/>
    </source>
</evidence>
<gene>
    <name evidence="1" type="ORF">RCO7_03354</name>
</gene>
<proteinExistence type="predicted"/>
<accession>A0A1E1L740</accession>
<dbReference type="AlphaFoldDB" id="A0A1E1L740"/>